<keyword evidence="2" id="KW-1185">Reference proteome</keyword>
<gene>
    <name evidence="1" type="ORF">LX12_004220</name>
</gene>
<protein>
    <recommendedName>
        <fullName evidence="3">CinA C-terminal domain-containing protein</fullName>
    </recommendedName>
</protein>
<name>A0ABT1H6Y5_9NOCA</name>
<comment type="caution">
    <text evidence="1">The sequence shown here is derived from an EMBL/GenBank/DDBJ whole genome shotgun (WGS) entry which is preliminary data.</text>
</comment>
<organism evidence="1 2">
    <name type="scientific">Williamsia serinedens</name>
    <dbReference type="NCBI Taxonomy" id="391736"/>
    <lineage>
        <taxon>Bacteria</taxon>
        <taxon>Bacillati</taxon>
        <taxon>Actinomycetota</taxon>
        <taxon>Actinomycetes</taxon>
        <taxon>Mycobacteriales</taxon>
        <taxon>Nocardiaceae</taxon>
        <taxon>Williamsia</taxon>
    </lineage>
</organism>
<evidence type="ECO:0008006" key="3">
    <source>
        <dbReference type="Google" id="ProtNLM"/>
    </source>
</evidence>
<evidence type="ECO:0000313" key="1">
    <source>
        <dbReference type="EMBL" id="MCP2163007.1"/>
    </source>
</evidence>
<reference evidence="1 2" key="1">
    <citation type="submission" date="2022-06" db="EMBL/GenBank/DDBJ databases">
        <title>Genomic Encyclopedia of Archaeal and Bacterial Type Strains, Phase II (KMG-II): from individual species to whole genera.</title>
        <authorList>
            <person name="Goeker M."/>
        </authorList>
    </citation>
    <scope>NUCLEOTIDE SEQUENCE [LARGE SCALE GENOMIC DNA]</scope>
    <source>
        <strain evidence="1 2">DSM 45037</strain>
    </source>
</reference>
<proteinExistence type="predicted"/>
<dbReference type="EMBL" id="JAMTCG010000010">
    <property type="protein sequence ID" value="MCP2163007.1"/>
    <property type="molecule type" value="Genomic_DNA"/>
</dbReference>
<evidence type="ECO:0000313" key="2">
    <source>
        <dbReference type="Proteomes" id="UP001205740"/>
    </source>
</evidence>
<accession>A0ABT1H6Y5</accession>
<dbReference type="Proteomes" id="UP001205740">
    <property type="component" value="Unassembled WGS sequence"/>
</dbReference>
<sequence length="163" mass="17247">MELAQRACLHALRSLHVDGVAVVVGGGIDSLWSVVESTGSGVRAIDEAQFDQGVGPVVDALSRGGVHSATDLEGPGPYGTFLAHSANSASIRAVFAIGISLPTENPAALQLSRFAPGQLEDETLVSQYARTVALAIADDIERTLRDRTSARHWIERFVPTENT</sequence>